<dbReference type="AlphaFoldDB" id="A0A0Q9YSN8"/>
<comment type="catalytic activity">
    <reaction evidence="7 8">
        <text>an N-acyl-L-alpha-aminoacyl-tRNA + H2O = an N-acyl-L-amino acid + a tRNA + H(+)</text>
        <dbReference type="Rhea" id="RHEA:54448"/>
        <dbReference type="Rhea" id="RHEA-COMP:10123"/>
        <dbReference type="Rhea" id="RHEA-COMP:13883"/>
        <dbReference type="ChEBI" id="CHEBI:15377"/>
        <dbReference type="ChEBI" id="CHEBI:15378"/>
        <dbReference type="ChEBI" id="CHEBI:59874"/>
        <dbReference type="ChEBI" id="CHEBI:78442"/>
        <dbReference type="ChEBI" id="CHEBI:138191"/>
        <dbReference type="EC" id="3.1.1.29"/>
    </reaction>
</comment>
<reference evidence="10" key="1">
    <citation type="submission" date="2015-09" db="EMBL/GenBank/DDBJ databases">
        <title>Draft Genome Sequences of Two Novel Amoeba-resistant Intranuclear Bacteria, Candidatus Berkiella cookevillensis and Candidatus Berkiella aquae.</title>
        <authorList>
            <person name="Mehari Y.T."/>
            <person name="Arivett B.A."/>
            <person name="Farone A.L."/>
            <person name="Gunderson J.H."/>
            <person name="Farone M.B."/>
        </authorList>
    </citation>
    <scope>NUCLEOTIDE SEQUENCE [LARGE SCALE GENOMIC DNA]</scope>
    <source>
        <strain evidence="10">HT99</strain>
    </source>
</reference>
<dbReference type="PANTHER" id="PTHR17224:SF1">
    <property type="entry name" value="PEPTIDYL-TRNA HYDROLASE"/>
    <property type="match status" value="1"/>
</dbReference>
<comment type="function">
    <text evidence="7">Hydrolyzes ribosome-free peptidyl-tRNAs (with 1 or more amino acids incorporated), which drop off the ribosome during protein synthesis, or as a result of ribosome stalling.</text>
</comment>
<evidence type="ECO:0000313" key="11">
    <source>
        <dbReference type="EMBL" id="MCS5710689.1"/>
    </source>
</evidence>
<accession>A0A0Q9YSN8</accession>
<evidence type="ECO:0000256" key="5">
    <source>
        <dbReference type="ARBA" id="ARBA00038063"/>
    </source>
</evidence>
<dbReference type="GO" id="GO:0006515">
    <property type="term" value="P:protein quality control for misfolded or incompletely synthesized proteins"/>
    <property type="evidence" value="ECO:0007669"/>
    <property type="project" value="UniProtKB-UniRule"/>
</dbReference>
<protein>
    <recommendedName>
        <fullName evidence="6 7">Peptidyl-tRNA hydrolase</fullName>
        <shortName evidence="7">Pth</shortName>
        <ecNumber evidence="1 7">3.1.1.29</ecNumber>
    </recommendedName>
</protein>
<dbReference type="STRING" id="295108.HT99x_02210"/>
<dbReference type="FunFam" id="3.40.50.1470:FF:000001">
    <property type="entry name" value="Peptidyl-tRNA hydrolase"/>
    <property type="match status" value="1"/>
</dbReference>
<dbReference type="InterPro" id="IPR001328">
    <property type="entry name" value="Pept_tRNA_hydro"/>
</dbReference>
<evidence type="ECO:0000256" key="3">
    <source>
        <dbReference type="ARBA" id="ARBA00022801"/>
    </source>
</evidence>
<dbReference type="PANTHER" id="PTHR17224">
    <property type="entry name" value="PEPTIDYL-TRNA HYDROLASE"/>
    <property type="match status" value="1"/>
</dbReference>
<sequence length="200" mass="22040">MSESNSASRGIQLIVGLGNPGQQYANTRHNVGFWLAERLCEQSRAQLQPENKFKGHVAQIQSGNQTCRVILPMTYMNRSGEAVLAIAQFYKILPAEILVVHDELDLPVGSARLKFDGGHGGHNGLRDIDARLNTKGFYRLRLGIGHPGNKHDVTNYVLNRPSKSEEQTINTAIEHALTVLPDVLKGNIDKAMNVLHTVAK</sequence>
<reference evidence="11" key="2">
    <citation type="journal article" date="2016" name="Genome Announc.">
        <title>Draft Genome Sequences of Two Novel Amoeba-Resistant Intranuclear Bacteria, 'Candidatus Berkiella cookevillensis' and 'Candidatus Berkiella aquae'.</title>
        <authorList>
            <person name="Mehari Y.T."/>
            <person name="Arivett B.A."/>
            <person name="Farone A.L."/>
            <person name="Gunderson J.H."/>
            <person name="Farone M.B."/>
        </authorList>
    </citation>
    <scope>NUCLEOTIDE SEQUENCE</scope>
    <source>
        <strain evidence="11">HT99</strain>
    </source>
</reference>
<dbReference type="GO" id="GO:0000049">
    <property type="term" value="F:tRNA binding"/>
    <property type="evidence" value="ECO:0007669"/>
    <property type="project" value="UniProtKB-UniRule"/>
</dbReference>
<dbReference type="GO" id="GO:0072344">
    <property type="term" value="P:rescue of stalled ribosome"/>
    <property type="evidence" value="ECO:0007669"/>
    <property type="project" value="UniProtKB-UniRule"/>
</dbReference>
<name>A0A0Q9YSN8_9GAMM</name>
<dbReference type="RefSeq" id="WP_075066825.1">
    <property type="nucleotide sequence ID" value="NZ_LKAJ02000001.1"/>
</dbReference>
<feature type="binding site" evidence="7">
    <location>
        <position position="123"/>
    </location>
    <ligand>
        <name>tRNA</name>
        <dbReference type="ChEBI" id="CHEBI:17843"/>
    </ligand>
</feature>
<evidence type="ECO:0000256" key="1">
    <source>
        <dbReference type="ARBA" id="ARBA00013260"/>
    </source>
</evidence>
<dbReference type="PATRIC" id="fig|1590043.3.peg.2255"/>
<dbReference type="Gene3D" id="3.40.50.1470">
    <property type="entry name" value="Peptidyl-tRNA hydrolase"/>
    <property type="match status" value="1"/>
</dbReference>
<comment type="function">
    <text evidence="7">Catalyzes the release of premature peptidyl moieties from peptidyl-tRNA molecules trapped in stalled 50S ribosomal subunits, and thus maintains levels of free tRNAs and 50S ribosomes.</text>
</comment>
<comment type="similarity">
    <text evidence="5 7 9">Belongs to the PTH family.</text>
</comment>
<dbReference type="InterPro" id="IPR018171">
    <property type="entry name" value="Pept_tRNA_hydro_CS"/>
</dbReference>
<dbReference type="OrthoDB" id="9800507at2"/>
<evidence type="ECO:0000256" key="6">
    <source>
        <dbReference type="ARBA" id="ARBA00050038"/>
    </source>
</evidence>
<dbReference type="SUPFAM" id="SSF53178">
    <property type="entry name" value="Peptidyl-tRNA hydrolase-like"/>
    <property type="match status" value="1"/>
</dbReference>
<dbReference type="GO" id="GO:0005737">
    <property type="term" value="C:cytoplasm"/>
    <property type="evidence" value="ECO:0007669"/>
    <property type="project" value="UniProtKB-SubCell"/>
</dbReference>
<comment type="subunit">
    <text evidence="7">Monomer.</text>
</comment>
<evidence type="ECO:0000256" key="7">
    <source>
        <dbReference type="HAMAP-Rule" id="MF_00083"/>
    </source>
</evidence>
<dbReference type="Proteomes" id="UP000051497">
    <property type="component" value="Unassembled WGS sequence"/>
</dbReference>
<comment type="caution">
    <text evidence="10">The sequence shown here is derived from an EMBL/GenBank/DDBJ whole genome shotgun (WGS) entry which is preliminary data.</text>
</comment>
<dbReference type="CDD" id="cd00462">
    <property type="entry name" value="PTH"/>
    <property type="match status" value="1"/>
</dbReference>
<gene>
    <name evidence="7 10" type="primary">pth</name>
    <name evidence="11" type="ORF">HT99x_004550</name>
    <name evidence="10" type="ORF">HT99x_02210</name>
</gene>
<evidence type="ECO:0000313" key="10">
    <source>
        <dbReference type="EMBL" id="KRG20722.1"/>
    </source>
</evidence>
<dbReference type="InterPro" id="IPR036416">
    <property type="entry name" value="Pept_tRNA_hydro_sf"/>
</dbReference>
<organism evidence="10">
    <name type="scientific">Candidatus Berkiella aquae</name>
    <dbReference type="NCBI Taxonomy" id="295108"/>
    <lineage>
        <taxon>Bacteria</taxon>
        <taxon>Pseudomonadati</taxon>
        <taxon>Pseudomonadota</taxon>
        <taxon>Gammaproteobacteria</taxon>
        <taxon>Candidatus Berkiellales</taxon>
        <taxon>Candidatus Berkiellaceae</taxon>
        <taxon>Candidatus Berkiella</taxon>
    </lineage>
</organism>
<keyword evidence="12" id="KW-1185">Reference proteome</keyword>
<feature type="binding site" evidence="7">
    <location>
        <position position="75"/>
    </location>
    <ligand>
        <name>tRNA</name>
        <dbReference type="ChEBI" id="CHEBI:17843"/>
    </ligand>
</feature>
<dbReference type="EC" id="3.1.1.29" evidence="1 7"/>
<feature type="site" description="Stabilizes the basic form of H active site to accept a proton" evidence="7">
    <location>
        <position position="102"/>
    </location>
</feature>
<feature type="active site" description="Proton acceptor" evidence="7">
    <location>
        <position position="29"/>
    </location>
</feature>
<dbReference type="PROSITE" id="PS01195">
    <property type="entry name" value="PEPT_TRNA_HYDROL_1"/>
    <property type="match status" value="1"/>
</dbReference>
<keyword evidence="7" id="KW-0963">Cytoplasm</keyword>
<feature type="binding site" evidence="7">
    <location>
        <position position="77"/>
    </location>
    <ligand>
        <name>tRNA</name>
        <dbReference type="ChEBI" id="CHEBI:17843"/>
    </ligand>
</feature>
<evidence type="ECO:0000313" key="12">
    <source>
        <dbReference type="Proteomes" id="UP000051497"/>
    </source>
</evidence>
<keyword evidence="2 7" id="KW-0820">tRNA-binding</keyword>
<dbReference type="EMBL" id="LKAJ01000009">
    <property type="protein sequence ID" value="KRG20722.1"/>
    <property type="molecule type" value="Genomic_DNA"/>
</dbReference>
<comment type="subcellular location">
    <subcellularLocation>
        <location evidence="7">Cytoplasm</location>
    </subcellularLocation>
</comment>
<evidence type="ECO:0000256" key="9">
    <source>
        <dbReference type="RuleBase" id="RU004320"/>
    </source>
</evidence>
<feature type="site" description="Discriminates between blocked and unblocked aminoacyl-tRNA" evidence="7">
    <location>
        <position position="19"/>
    </location>
</feature>
<evidence type="ECO:0000256" key="2">
    <source>
        <dbReference type="ARBA" id="ARBA00022555"/>
    </source>
</evidence>
<dbReference type="NCBIfam" id="TIGR00447">
    <property type="entry name" value="pth"/>
    <property type="match status" value="1"/>
</dbReference>
<dbReference type="HAMAP" id="MF_00083">
    <property type="entry name" value="Pept_tRNA_hydro_bact"/>
    <property type="match status" value="1"/>
</dbReference>
<dbReference type="PROSITE" id="PS01196">
    <property type="entry name" value="PEPT_TRNA_HYDROL_2"/>
    <property type="match status" value="1"/>
</dbReference>
<proteinExistence type="inferred from homology"/>
<reference evidence="11" key="3">
    <citation type="submission" date="2021-06" db="EMBL/GenBank/DDBJ databases">
        <title>Genomic Description and Analysis of Intracellular Bacteria, Candidatus Berkiella cookevillensis and Candidatus Berkiella aquae.</title>
        <authorList>
            <person name="Kidane D.T."/>
            <person name="Mehari Y.T."/>
            <person name="Rice F.C."/>
            <person name="Arivett B.A."/>
            <person name="Farone A.L."/>
            <person name="Berk S.G."/>
            <person name="Farone M.B."/>
        </authorList>
    </citation>
    <scope>NUCLEOTIDE SEQUENCE</scope>
    <source>
        <strain evidence="11">HT99</strain>
    </source>
</reference>
<keyword evidence="4 7" id="KW-0694">RNA-binding</keyword>
<keyword evidence="3 7" id="KW-0378">Hydrolase</keyword>
<feature type="binding site" evidence="7">
    <location>
        <position position="24"/>
    </location>
    <ligand>
        <name>tRNA</name>
        <dbReference type="ChEBI" id="CHEBI:17843"/>
    </ligand>
</feature>
<dbReference type="GO" id="GO:0004045">
    <property type="term" value="F:peptidyl-tRNA hydrolase activity"/>
    <property type="evidence" value="ECO:0007669"/>
    <property type="project" value="UniProtKB-UniRule"/>
</dbReference>
<dbReference type="EMBL" id="LKAJ02000001">
    <property type="protein sequence ID" value="MCS5710689.1"/>
    <property type="molecule type" value="Genomic_DNA"/>
</dbReference>
<dbReference type="Pfam" id="PF01195">
    <property type="entry name" value="Pept_tRNA_hydro"/>
    <property type="match status" value="1"/>
</dbReference>
<evidence type="ECO:0000256" key="4">
    <source>
        <dbReference type="ARBA" id="ARBA00022884"/>
    </source>
</evidence>
<evidence type="ECO:0000256" key="8">
    <source>
        <dbReference type="RuleBase" id="RU000673"/>
    </source>
</evidence>